<dbReference type="OrthoDB" id="6636954at2"/>
<sequence length="110" mass="12133">MLCLTASMAVCVSTTCYSLRKGNRQAVKNILGAVATCTNGKKDVNALVFDRSDVRTDGIIARTVDIPAAVAMQINERFQSPDSCVSRLLKLSKEMFRENRKRDDRHGVSP</sequence>
<reference evidence="1 2" key="1">
    <citation type="submission" date="2018-01" db="EMBL/GenBank/DDBJ databases">
        <title>Complete and assembled Genome of Pantoea gaviniae DSM22758T.</title>
        <authorList>
            <person name="Stevens M.J.A."/>
            <person name="Zurfluh K."/>
            <person name="Stephan R."/>
        </authorList>
    </citation>
    <scope>NUCLEOTIDE SEQUENCE [LARGE SCALE GENOMIC DNA]</scope>
    <source>
        <strain evidence="1 2">DSM 22758</strain>
    </source>
</reference>
<gene>
    <name evidence="1" type="ORF">C2E15_18885</name>
</gene>
<dbReference type="KEGG" id="pgz:C2E15_18885"/>
<dbReference type="Proteomes" id="UP000238365">
    <property type="component" value="Chromosome"/>
</dbReference>
<protein>
    <submittedName>
        <fullName evidence="1">Uncharacterized protein</fullName>
    </submittedName>
</protein>
<dbReference type="EMBL" id="CP026377">
    <property type="protein sequence ID" value="AUX95538.1"/>
    <property type="molecule type" value="Genomic_DNA"/>
</dbReference>
<keyword evidence="2" id="KW-1185">Reference proteome</keyword>
<name>A0A1X1EI02_9GAMM</name>
<accession>A0A1X1EI02</accession>
<dbReference type="AlphaFoldDB" id="A0A1X1EI02"/>
<organism evidence="1 2">
    <name type="scientific">Mixta gaviniae</name>
    <dbReference type="NCBI Taxonomy" id="665914"/>
    <lineage>
        <taxon>Bacteria</taxon>
        <taxon>Pseudomonadati</taxon>
        <taxon>Pseudomonadota</taxon>
        <taxon>Gammaproteobacteria</taxon>
        <taxon>Enterobacterales</taxon>
        <taxon>Erwiniaceae</taxon>
        <taxon>Mixta</taxon>
    </lineage>
</organism>
<proteinExistence type="predicted"/>
<evidence type="ECO:0000313" key="1">
    <source>
        <dbReference type="EMBL" id="AUX95538.1"/>
    </source>
</evidence>
<evidence type="ECO:0000313" key="2">
    <source>
        <dbReference type="Proteomes" id="UP000238365"/>
    </source>
</evidence>